<organism evidence="1 2">
    <name type="scientific">Paenochrobactrum gallinarii</name>
    <dbReference type="NCBI Taxonomy" id="643673"/>
    <lineage>
        <taxon>Bacteria</taxon>
        <taxon>Pseudomonadati</taxon>
        <taxon>Pseudomonadota</taxon>
        <taxon>Alphaproteobacteria</taxon>
        <taxon>Hyphomicrobiales</taxon>
        <taxon>Brucellaceae</taxon>
        <taxon>Paenochrobactrum</taxon>
    </lineage>
</organism>
<proteinExistence type="predicted"/>
<dbReference type="Proteomes" id="UP000555393">
    <property type="component" value="Unassembled WGS sequence"/>
</dbReference>
<evidence type="ECO:0000313" key="1">
    <source>
        <dbReference type="EMBL" id="MBB6262250.1"/>
    </source>
</evidence>
<name>A0A841LZJ9_9HYPH</name>
<gene>
    <name evidence="1" type="ORF">FHS77_002822</name>
</gene>
<comment type="caution">
    <text evidence="1">The sequence shown here is derived from an EMBL/GenBank/DDBJ whole genome shotgun (WGS) entry which is preliminary data.</text>
</comment>
<keyword evidence="2" id="KW-1185">Reference proteome</keyword>
<sequence length="31" mass="3259">MQIPVTPLAIFKDVEPAVFTLSGISAEEIAA</sequence>
<accession>A0A841LZJ9</accession>
<reference evidence="1 2" key="1">
    <citation type="submission" date="2020-08" db="EMBL/GenBank/DDBJ databases">
        <title>Genomic Encyclopedia of Type Strains, Phase IV (KMG-IV): sequencing the most valuable type-strain genomes for metagenomic binning, comparative biology and taxonomic classification.</title>
        <authorList>
            <person name="Goeker M."/>
        </authorList>
    </citation>
    <scope>NUCLEOTIDE SEQUENCE [LARGE SCALE GENOMIC DNA]</scope>
    <source>
        <strain evidence="1 2">DSM 22336</strain>
    </source>
</reference>
<dbReference type="AlphaFoldDB" id="A0A841LZJ9"/>
<dbReference type="EMBL" id="JACIIU010000020">
    <property type="protein sequence ID" value="MBB6262250.1"/>
    <property type="molecule type" value="Genomic_DNA"/>
</dbReference>
<evidence type="ECO:0000313" key="2">
    <source>
        <dbReference type="Proteomes" id="UP000555393"/>
    </source>
</evidence>
<protein>
    <submittedName>
        <fullName evidence="1">Uncharacterized protein</fullName>
    </submittedName>
</protein>